<accession>X1JG38</accession>
<sequence>MTNLQTQTQQDLSYELYTVPSGDWHRDYEAQEPEVGGLIDLLKWGHASLCQRTIATSAIFAADGWIIDKCTEVKTSPEIKKPLFISDLGWTREQALETYLRFRTFKEDWEAPGMEAYDEL</sequence>
<name>X1JG38_9ZZZZ</name>
<protein>
    <submittedName>
        <fullName evidence="1">Uncharacterized protein</fullName>
    </submittedName>
</protein>
<comment type="caution">
    <text evidence="1">The sequence shown here is derived from an EMBL/GenBank/DDBJ whole genome shotgun (WGS) entry which is preliminary data.</text>
</comment>
<gene>
    <name evidence="1" type="ORF">S03H2_61043</name>
</gene>
<organism evidence="1">
    <name type="scientific">marine sediment metagenome</name>
    <dbReference type="NCBI Taxonomy" id="412755"/>
    <lineage>
        <taxon>unclassified sequences</taxon>
        <taxon>metagenomes</taxon>
        <taxon>ecological metagenomes</taxon>
    </lineage>
</organism>
<reference evidence="1" key="1">
    <citation type="journal article" date="2014" name="Front. Microbiol.">
        <title>High frequency of phylogenetically diverse reductive dehalogenase-homologous genes in deep subseafloor sedimentary metagenomes.</title>
        <authorList>
            <person name="Kawai M."/>
            <person name="Futagami T."/>
            <person name="Toyoda A."/>
            <person name="Takaki Y."/>
            <person name="Nishi S."/>
            <person name="Hori S."/>
            <person name="Arai W."/>
            <person name="Tsubouchi T."/>
            <person name="Morono Y."/>
            <person name="Uchiyama I."/>
            <person name="Ito T."/>
            <person name="Fujiyama A."/>
            <person name="Inagaki F."/>
            <person name="Takami H."/>
        </authorList>
    </citation>
    <scope>NUCLEOTIDE SEQUENCE</scope>
    <source>
        <strain evidence="1">Expedition CK06-06</strain>
    </source>
</reference>
<dbReference type="AlphaFoldDB" id="X1JG38"/>
<proteinExistence type="predicted"/>
<evidence type="ECO:0000313" key="1">
    <source>
        <dbReference type="EMBL" id="GAH80460.1"/>
    </source>
</evidence>
<dbReference type="EMBL" id="BARU01039379">
    <property type="protein sequence ID" value="GAH80460.1"/>
    <property type="molecule type" value="Genomic_DNA"/>
</dbReference>